<evidence type="ECO:0000256" key="4">
    <source>
        <dbReference type="ARBA" id="ARBA00023136"/>
    </source>
</evidence>
<evidence type="ECO:0000256" key="5">
    <source>
        <dbReference type="SAM" id="Coils"/>
    </source>
</evidence>
<dbReference type="EMBL" id="GG662523">
    <property type="protein sequence ID" value="EAS02783.2"/>
    <property type="molecule type" value="Genomic_DNA"/>
</dbReference>
<comment type="subcellular location">
    <subcellularLocation>
        <location evidence="1">Membrane</location>
        <topology evidence="1">Multi-pass membrane protein</topology>
    </subcellularLocation>
</comment>
<keyword evidence="3 7" id="KW-1133">Transmembrane helix</keyword>
<dbReference type="Proteomes" id="UP000009168">
    <property type="component" value="Unassembled WGS sequence"/>
</dbReference>
<feature type="transmembrane region" description="Helical" evidence="7">
    <location>
        <begin position="526"/>
        <end position="544"/>
    </location>
</feature>
<keyword evidence="10" id="KW-1185">Reference proteome</keyword>
<feature type="compositionally biased region" description="Polar residues" evidence="6">
    <location>
        <begin position="1"/>
        <end position="14"/>
    </location>
</feature>
<feature type="transmembrane region" description="Helical" evidence="7">
    <location>
        <begin position="483"/>
        <end position="505"/>
    </location>
</feature>
<feature type="compositionally biased region" description="Low complexity" evidence="6">
    <location>
        <begin position="55"/>
        <end position="66"/>
    </location>
</feature>
<dbReference type="STRING" id="312017.I7M9T6"/>
<dbReference type="Pfam" id="PF00520">
    <property type="entry name" value="Ion_trans"/>
    <property type="match status" value="1"/>
</dbReference>
<feature type="coiled-coil region" evidence="5">
    <location>
        <begin position="622"/>
        <end position="649"/>
    </location>
</feature>
<feature type="compositionally biased region" description="Polar residues" evidence="6">
    <location>
        <begin position="39"/>
        <end position="54"/>
    </location>
</feature>
<feature type="region of interest" description="Disordered" evidence="6">
    <location>
        <begin position="652"/>
        <end position="678"/>
    </location>
</feature>
<feature type="transmembrane region" description="Helical" evidence="7">
    <location>
        <begin position="361"/>
        <end position="383"/>
    </location>
</feature>
<feature type="transmembrane region" description="Helical" evidence="7">
    <location>
        <begin position="448"/>
        <end position="468"/>
    </location>
</feature>
<keyword evidence="5" id="KW-0175">Coiled coil</keyword>
<name>I7M9T6_TETTS</name>
<sequence length="950" mass="111823">MQILSSEQTENNNSEVKKIEMKVSEQDQSSENKQKTESLNEIQLENNRNQVQNQKDLQSNSNLSKSNLDDELGFSFKMEENHSLSKTTQNNLESKLNIKNQTSELRDRPSGRDMLYIYSKQRQSKDVTIYKDEFKDKLMLSPIKKYVKYNKFPYKLLIHISLIIFTSLQIEYTHSQFTPFSRQQDYEWVSLFYNDNQAADNNGIYTYYDIKSFQSHLNSLFINIATYNQKYFQQINLEKLKIFLQYAPEPITKKDLFVKFENNPIDPFIGITYPFNQHDINSIKKFLGQTRRFSINVNNLAVTLAHEKEPYSCWNFQLQYQYISTIYLQSVLQADGKMCDDYVKVTRKLSEATILFKGSQVLINSIIIVLASVSFILGLKYIFDMIKDYMHYKKQGQILKPIVNKPKKKQVNDMDEEYLPDNLIQILHEQRAWDELTFSEKLKYFDKWFIIILLGNLCQISCCLFILLQDKHDNLVSRLSEPFRWLQGLGCSLAWLAILKYFDYFSKFNITADIMRYSFPKIGKHFIGYIPILASFIIVGRTAFGGSQRFATMRDSFATLFSLLLGDSINDITHDLEDNGISRPLAVIYIVSFIILFILAVNNIMIAIIQDEGSRRKEVIKRDQEYKKLDKYKKKLEKARKIEEQKLKQRMESDYLDEQSQQGRFQNEQSEVHSFRTSQQIDEISINEQQQQKIRSQLQSQKELRINTSNQDSLSSSISQRERKEGGTVISSETNQLQQYNQIQDILQQQSNPLDPVVEDLRESLQKEDEEMKQQDEKTDQQQNADQQDQIKIENSQQLHQNLDSIEFEGSQQSFSHQQSHLQLTSKQHSQRSKIDTNSKKNISFQALTKIAIQLMKSKHNAQEKINLKDEFNKEVELLTEQQMNYKEFYKQLKKGFSDLTQIIDKQSFEIRDNLYLYQISKPQRGDIINEFCDILNYLTLRIKQQQKKL</sequence>
<keyword evidence="4 7" id="KW-0472">Membrane</keyword>
<feature type="compositionally biased region" description="Basic and acidic residues" evidence="6">
    <location>
        <begin position="15"/>
        <end position="38"/>
    </location>
</feature>
<feature type="compositionally biased region" description="Polar residues" evidence="6">
    <location>
        <begin position="658"/>
        <end position="669"/>
    </location>
</feature>
<feature type="compositionally biased region" description="Basic and acidic residues" evidence="6">
    <location>
        <begin position="765"/>
        <end position="780"/>
    </location>
</feature>
<feature type="region of interest" description="Disordered" evidence="6">
    <location>
        <begin position="811"/>
        <end position="837"/>
    </location>
</feature>
<feature type="domain" description="Ion transport" evidence="8">
    <location>
        <begin position="441"/>
        <end position="612"/>
    </location>
</feature>
<gene>
    <name evidence="9" type="ORF">TTHERM_00348730</name>
</gene>
<dbReference type="Gene3D" id="1.10.287.70">
    <property type="match status" value="1"/>
</dbReference>
<organism evidence="9 10">
    <name type="scientific">Tetrahymena thermophila (strain SB210)</name>
    <dbReference type="NCBI Taxonomy" id="312017"/>
    <lineage>
        <taxon>Eukaryota</taxon>
        <taxon>Sar</taxon>
        <taxon>Alveolata</taxon>
        <taxon>Ciliophora</taxon>
        <taxon>Intramacronucleata</taxon>
        <taxon>Oligohymenophorea</taxon>
        <taxon>Hymenostomatida</taxon>
        <taxon>Tetrahymenina</taxon>
        <taxon>Tetrahymenidae</taxon>
        <taxon>Tetrahymena</taxon>
    </lineage>
</organism>
<evidence type="ECO:0000256" key="2">
    <source>
        <dbReference type="ARBA" id="ARBA00022692"/>
    </source>
</evidence>
<dbReference type="AlphaFoldDB" id="I7M9T6"/>
<reference evidence="10" key="1">
    <citation type="journal article" date="2006" name="PLoS Biol.">
        <title>Macronuclear genome sequence of the ciliate Tetrahymena thermophila, a model eukaryote.</title>
        <authorList>
            <person name="Eisen J.A."/>
            <person name="Coyne R.S."/>
            <person name="Wu M."/>
            <person name="Wu D."/>
            <person name="Thiagarajan M."/>
            <person name="Wortman J.R."/>
            <person name="Badger J.H."/>
            <person name="Ren Q."/>
            <person name="Amedeo P."/>
            <person name="Jones K.M."/>
            <person name="Tallon L.J."/>
            <person name="Delcher A.L."/>
            <person name="Salzberg S.L."/>
            <person name="Silva J.C."/>
            <person name="Haas B.J."/>
            <person name="Majoros W.H."/>
            <person name="Farzad M."/>
            <person name="Carlton J.M."/>
            <person name="Smith R.K. Jr."/>
            <person name="Garg J."/>
            <person name="Pearlman R.E."/>
            <person name="Karrer K.M."/>
            <person name="Sun L."/>
            <person name="Manning G."/>
            <person name="Elde N.C."/>
            <person name="Turkewitz A.P."/>
            <person name="Asai D.J."/>
            <person name="Wilkes D.E."/>
            <person name="Wang Y."/>
            <person name="Cai H."/>
            <person name="Collins K."/>
            <person name="Stewart B.A."/>
            <person name="Lee S.R."/>
            <person name="Wilamowska K."/>
            <person name="Weinberg Z."/>
            <person name="Ruzzo W.L."/>
            <person name="Wloga D."/>
            <person name="Gaertig J."/>
            <person name="Frankel J."/>
            <person name="Tsao C.-C."/>
            <person name="Gorovsky M.A."/>
            <person name="Keeling P.J."/>
            <person name="Waller R.F."/>
            <person name="Patron N.J."/>
            <person name="Cherry J.M."/>
            <person name="Stover N.A."/>
            <person name="Krieger C.J."/>
            <person name="del Toro C."/>
            <person name="Ryder H.F."/>
            <person name="Williamson S.C."/>
            <person name="Barbeau R.A."/>
            <person name="Hamilton E.P."/>
            <person name="Orias E."/>
        </authorList>
    </citation>
    <scope>NUCLEOTIDE SEQUENCE [LARGE SCALE GENOMIC DNA]</scope>
    <source>
        <strain evidence="10">SB210</strain>
    </source>
</reference>
<evidence type="ECO:0000256" key="6">
    <source>
        <dbReference type="SAM" id="MobiDB-lite"/>
    </source>
</evidence>
<dbReference type="eggNOG" id="KOG3733">
    <property type="taxonomic scope" value="Eukaryota"/>
</dbReference>
<feature type="region of interest" description="Disordered" evidence="6">
    <location>
        <begin position="765"/>
        <end position="788"/>
    </location>
</feature>
<dbReference type="InterPro" id="IPR039031">
    <property type="entry name" value="Mucolipin"/>
</dbReference>
<evidence type="ECO:0000256" key="3">
    <source>
        <dbReference type="ARBA" id="ARBA00022989"/>
    </source>
</evidence>
<feature type="region of interest" description="Disordered" evidence="6">
    <location>
        <begin position="1"/>
        <end position="66"/>
    </location>
</feature>
<dbReference type="RefSeq" id="XP_001023028.2">
    <property type="nucleotide sequence ID" value="XM_001023028.3"/>
</dbReference>
<dbReference type="InParanoid" id="I7M9T6"/>
<dbReference type="PANTHER" id="PTHR12127">
    <property type="entry name" value="MUCOLIPIN"/>
    <property type="match status" value="1"/>
</dbReference>
<keyword evidence="2 7" id="KW-0812">Transmembrane</keyword>
<dbReference type="GO" id="GO:0072345">
    <property type="term" value="F:NAADP-sensitive calcium-release channel activity"/>
    <property type="evidence" value="ECO:0007669"/>
    <property type="project" value="TreeGrafter"/>
</dbReference>
<dbReference type="OrthoDB" id="293784at2759"/>
<evidence type="ECO:0000313" key="10">
    <source>
        <dbReference type="Proteomes" id="UP000009168"/>
    </source>
</evidence>
<accession>I7M9T6</accession>
<feature type="compositionally biased region" description="Low complexity" evidence="6">
    <location>
        <begin position="692"/>
        <end position="701"/>
    </location>
</feature>
<evidence type="ECO:0000256" key="7">
    <source>
        <dbReference type="SAM" id="Phobius"/>
    </source>
</evidence>
<proteinExistence type="predicted"/>
<feature type="compositionally biased region" description="Low complexity" evidence="6">
    <location>
        <begin position="709"/>
        <end position="719"/>
    </location>
</feature>
<evidence type="ECO:0000256" key="1">
    <source>
        <dbReference type="ARBA" id="ARBA00004141"/>
    </source>
</evidence>
<dbReference type="InterPro" id="IPR005821">
    <property type="entry name" value="Ion_trans_dom"/>
</dbReference>
<dbReference type="KEGG" id="tet:TTHERM_00348730"/>
<feature type="compositionally biased region" description="Low complexity" evidence="6">
    <location>
        <begin position="811"/>
        <end position="828"/>
    </location>
</feature>
<dbReference type="GO" id="GO:0016020">
    <property type="term" value="C:membrane"/>
    <property type="evidence" value="ECO:0007669"/>
    <property type="project" value="UniProtKB-SubCell"/>
</dbReference>
<dbReference type="GeneID" id="7836846"/>
<feature type="transmembrane region" description="Helical" evidence="7">
    <location>
        <begin position="586"/>
        <end position="609"/>
    </location>
</feature>
<evidence type="ECO:0000259" key="8">
    <source>
        <dbReference type="Pfam" id="PF00520"/>
    </source>
</evidence>
<evidence type="ECO:0000313" key="9">
    <source>
        <dbReference type="EMBL" id="EAS02783.2"/>
    </source>
</evidence>
<protein>
    <submittedName>
        <fullName evidence="9">Cation channel family transporter</fullName>
    </submittedName>
</protein>
<feature type="region of interest" description="Disordered" evidence="6">
    <location>
        <begin position="692"/>
        <end position="728"/>
    </location>
</feature>
<dbReference type="PANTHER" id="PTHR12127:SF7">
    <property type="entry name" value="SD02261P"/>
    <property type="match status" value="1"/>
</dbReference>